<evidence type="ECO:0000313" key="2">
    <source>
        <dbReference type="EMBL" id="KAK6637818.1"/>
    </source>
</evidence>
<protein>
    <recommendedName>
        <fullName evidence="1">N-acetyltransferase domain-containing protein</fullName>
    </recommendedName>
</protein>
<dbReference type="Pfam" id="PF00583">
    <property type="entry name" value="Acetyltransf_1"/>
    <property type="match status" value="1"/>
</dbReference>
<dbReference type="CDD" id="cd04301">
    <property type="entry name" value="NAT_SF"/>
    <property type="match status" value="1"/>
</dbReference>
<keyword evidence="3" id="KW-1185">Reference proteome</keyword>
<proteinExistence type="predicted"/>
<dbReference type="InterPro" id="IPR016181">
    <property type="entry name" value="Acyl_CoA_acyltransferase"/>
</dbReference>
<dbReference type="Proteomes" id="UP001359485">
    <property type="component" value="Unassembled WGS sequence"/>
</dbReference>
<dbReference type="PANTHER" id="PTHR20905:SF1">
    <property type="entry name" value="AT07410P-RELATED"/>
    <property type="match status" value="1"/>
</dbReference>
<feature type="domain" description="N-acetyltransferase" evidence="1">
    <location>
        <begin position="140"/>
        <end position="189"/>
    </location>
</feature>
<dbReference type="SUPFAM" id="SSF55729">
    <property type="entry name" value="Acyl-CoA N-acyltransferases (Nat)"/>
    <property type="match status" value="1"/>
</dbReference>
<reference evidence="2 3" key="1">
    <citation type="submission" date="2023-09" db="EMBL/GenBank/DDBJ databases">
        <title>Genomes of two closely related lineages of the louse Polyplax serrata with different host specificities.</title>
        <authorList>
            <person name="Martinu J."/>
            <person name="Tarabai H."/>
            <person name="Stefka J."/>
            <person name="Hypsa V."/>
        </authorList>
    </citation>
    <scope>NUCLEOTIDE SEQUENCE [LARGE SCALE GENOMIC DNA]</scope>
    <source>
        <strain evidence="2">98ZLc_SE</strain>
    </source>
</reference>
<sequence length="237" mass="26971">MMGLFFRTLIRQLHTSNIIITKATDRDRKEILRLMQDIFYKTDPSSVYTKVSEVPKISSQLQEMTVESLDDNLSFVAKEKGDEKTILGVAINGIRPAVIRTSGREALLKQVKSKRERTLLELWEFVSSMPADGERYFGDESVVFEVQYLVVDPLHRNKGIATSLVSQSRKEAAARGHRYIRIDCTSHFTARIASSMGLNCIYEIDYQDYKNPSGEHVFTNVMFPHTKILVYAGKTAP</sequence>
<organism evidence="2 3">
    <name type="scientific">Polyplax serrata</name>
    <name type="common">Common mouse louse</name>
    <dbReference type="NCBI Taxonomy" id="468196"/>
    <lineage>
        <taxon>Eukaryota</taxon>
        <taxon>Metazoa</taxon>
        <taxon>Ecdysozoa</taxon>
        <taxon>Arthropoda</taxon>
        <taxon>Hexapoda</taxon>
        <taxon>Insecta</taxon>
        <taxon>Pterygota</taxon>
        <taxon>Neoptera</taxon>
        <taxon>Paraneoptera</taxon>
        <taxon>Psocodea</taxon>
        <taxon>Troctomorpha</taxon>
        <taxon>Phthiraptera</taxon>
        <taxon>Anoplura</taxon>
        <taxon>Polyplacidae</taxon>
        <taxon>Polyplax</taxon>
    </lineage>
</organism>
<name>A0ABR1B7W3_POLSC</name>
<gene>
    <name evidence="2" type="ORF">RUM44_008240</name>
</gene>
<dbReference type="EMBL" id="JAWJWF010000002">
    <property type="protein sequence ID" value="KAK6637818.1"/>
    <property type="molecule type" value="Genomic_DNA"/>
</dbReference>
<evidence type="ECO:0000259" key="1">
    <source>
        <dbReference type="Pfam" id="PF00583"/>
    </source>
</evidence>
<accession>A0ABR1B7W3</accession>
<dbReference type="PANTHER" id="PTHR20905">
    <property type="entry name" value="N-ACETYLTRANSFERASE-RELATED"/>
    <property type="match status" value="1"/>
</dbReference>
<evidence type="ECO:0000313" key="3">
    <source>
        <dbReference type="Proteomes" id="UP001359485"/>
    </source>
</evidence>
<comment type="caution">
    <text evidence="2">The sequence shown here is derived from an EMBL/GenBank/DDBJ whole genome shotgun (WGS) entry which is preliminary data.</text>
</comment>
<dbReference type="Gene3D" id="3.40.630.30">
    <property type="match status" value="1"/>
</dbReference>
<dbReference type="InterPro" id="IPR000182">
    <property type="entry name" value="GNAT_dom"/>
</dbReference>